<feature type="transmembrane region" description="Helical" evidence="8">
    <location>
        <begin position="327"/>
        <end position="349"/>
    </location>
</feature>
<organism evidence="10 11">
    <name type="scientific">Phytohabitans suffuscus</name>
    <dbReference type="NCBI Taxonomy" id="624315"/>
    <lineage>
        <taxon>Bacteria</taxon>
        <taxon>Bacillati</taxon>
        <taxon>Actinomycetota</taxon>
        <taxon>Actinomycetes</taxon>
        <taxon>Micromonosporales</taxon>
        <taxon>Micromonosporaceae</taxon>
    </lineage>
</organism>
<accession>A0A6F8YNV3</accession>
<evidence type="ECO:0000256" key="1">
    <source>
        <dbReference type="ARBA" id="ARBA00004141"/>
    </source>
</evidence>
<feature type="transmembrane region" description="Helical" evidence="8">
    <location>
        <begin position="58"/>
        <end position="77"/>
    </location>
</feature>
<feature type="transmembrane region" description="Helical" evidence="8">
    <location>
        <begin position="270"/>
        <end position="287"/>
    </location>
</feature>
<feature type="domain" description="Cation/H+ exchanger transmembrane" evidence="9">
    <location>
        <begin position="17"/>
        <end position="372"/>
    </location>
</feature>
<evidence type="ECO:0000313" key="10">
    <source>
        <dbReference type="EMBL" id="BCB87764.1"/>
    </source>
</evidence>
<dbReference type="InterPro" id="IPR006153">
    <property type="entry name" value="Cation/H_exchanger_TM"/>
</dbReference>
<feature type="region of interest" description="Disordered" evidence="7">
    <location>
        <begin position="406"/>
        <end position="432"/>
    </location>
</feature>
<dbReference type="EMBL" id="AP022871">
    <property type="protein sequence ID" value="BCB87764.1"/>
    <property type="molecule type" value="Genomic_DNA"/>
</dbReference>
<evidence type="ECO:0000256" key="5">
    <source>
        <dbReference type="ARBA" id="ARBA00022989"/>
    </source>
</evidence>
<feature type="transmembrane region" description="Helical" evidence="8">
    <location>
        <begin position="186"/>
        <end position="204"/>
    </location>
</feature>
<reference evidence="10 11" key="2">
    <citation type="submission" date="2020-03" db="EMBL/GenBank/DDBJ databases">
        <authorList>
            <person name="Ichikawa N."/>
            <person name="Kimura A."/>
            <person name="Kitahashi Y."/>
            <person name="Uohara A."/>
        </authorList>
    </citation>
    <scope>NUCLEOTIDE SEQUENCE [LARGE SCALE GENOMIC DNA]</scope>
    <source>
        <strain evidence="10 11">NBRC 105367</strain>
    </source>
</reference>
<reference evidence="10 11" key="1">
    <citation type="submission" date="2020-03" db="EMBL/GenBank/DDBJ databases">
        <title>Whole genome shotgun sequence of Phytohabitans suffuscus NBRC 105367.</title>
        <authorList>
            <person name="Komaki H."/>
            <person name="Tamura T."/>
        </authorList>
    </citation>
    <scope>NUCLEOTIDE SEQUENCE [LARGE SCALE GENOMIC DNA]</scope>
    <source>
        <strain evidence="10 11">NBRC 105367</strain>
    </source>
</reference>
<name>A0A6F8YNV3_9ACTN</name>
<dbReference type="RefSeq" id="WP_173159177.1">
    <property type="nucleotide sequence ID" value="NZ_AP022871.1"/>
</dbReference>
<feature type="transmembrane region" description="Helical" evidence="8">
    <location>
        <begin position="293"/>
        <end position="315"/>
    </location>
</feature>
<feature type="transmembrane region" description="Helical" evidence="8">
    <location>
        <begin position="239"/>
        <end position="258"/>
    </location>
</feature>
<protein>
    <submittedName>
        <fullName evidence="10">Transporter</fullName>
    </submittedName>
</protein>
<keyword evidence="5 8" id="KW-1133">Transmembrane helix</keyword>
<evidence type="ECO:0000256" key="8">
    <source>
        <dbReference type="SAM" id="Phobius"/>
    </source>
</evidence>
<keyword evidence="6 8" id="KW-0472">Membrane</keyword>
<dbReference type="Gene3D" id="1.20.1530.20">
    <property type="match status" value="1"/>
</dbReference>
<dbReference type="GO" id="GO:0015297">
    <property type="term" value="F:antiporter activity"/>
    <property type="evidence" value="ECO:0007669"/>
    <property type="project" value="InterPro"/>
</dbReference>
<dbReference type="PANTHER" id="PTHR42751">
    <property type="entry name" value="SODIUM/HYDROGEN EXCHANGER FAMILY/TRKA DOMAIN PROTEIN"/>
    <property type="match status" value="1"/>
</dbReference>
<sequence length="432" mass="44817">MHIGDALVALGGAFLAAAILARLGARIGLPTIPLFMLAGVVFGPHTPGVTFVENPHDLALIAALGLVFLLFYLGLEFHTDDLVAGGRRMLAAGLGYLVLNIGGGLALGFAFGWGTREALVIAGVIGISSSAIVTKLLVETGRMRNPESRLILGVIVIEDIFLALYLAILQPVLGNASGPAEVATDLAKAFAFLIVLAALARWGARTAGRLLRVFNDELLVVFFVGLAVLSAGVAEELGVSDAIGAFMIGLVLGSSTAAERVRSLVRPLRDGFAAIFFFAFGLTINPGDIGPVLVPIAAAVVLTVVLNIAAGALAARLHGYGRQEAANIGLTVLTRGEFSLILGSLAVAAGLDSRIAPFVAGYVLVLAVIGPLAVLRSEKLAGIFPGRRSVHRERTDSTDKMPAMIVAPAQEGSSTEPGDTRRTTSSTESRRC</sequence>
<keyword evidence="11" id="KW-1185">Reference proteome</keyword>
<feature type="transmembrane region" description="Helical" evidence="8">
    <location>
        <begin position="89"/>
        <end position="113"/>
    </location>
</feature>
<feature type="transmembrane region" description="Helical" evidence="8">
    <location>
        <begin position="119"/>
        <end position="138"/>
    </location>
</feature>
<keyword evidence="3" id="KW-0813">Transport</keyword>
<evidence type="ECO:0000256" key="7">
    <source>
        <dbReference type="SAM" id="MobiDB-lite"/>
    </source>
</evidence>
<dbReference type="Proteomes" id="UP000503011">
    <property type="component" value="Chromosome"/>
</dbReference>
<feature type="transmembrane region" description="Helical" evidence="8">
    <location>
        <begin position="216"/>
        <end position="233"/>
    </location>
</feature>
<dbReference type="GO" id="GO:1902600">
    <property type="term" value="P:proton transmembrane transport"/>
    <property type="evidence" value="ECO:0007669"/>
    <property type="project" value="InterPro"/>
</dbReference>
<evidence type="ECO:0000256" key="2">
    <source>
        <dbReference type="ARBA" id="ARBA00005551"/>
    </source>
</evidence>
<dbReference type="GO" id="GO:0016020">
    <property type="term" value="C:membrane"/>
    <property type="evidence" value="ECO:0007669"/>
    <property type="project" value="UniProtKB-SubCell"/>
</dbReference>
<proteinExistence type="inferred from homology"/>
<dbReference type="PANTHER" id="PTHR42751:SF4">
    <property type="entry name" value="K(+)_H(+) ANTIPORTER SUBUNIT KHTU"/>
    <property type="match status" value="1"/>
</dbReference>
<comment type="subcellular location">
    <subcellularLocation>
        <location evidence="1">Membrane</location>
        <topology evidence="1">Multi-pass membrane protein</topology>
    </subcellularLocation>
</comment>
<evidence type="ECO:0000259" key="9">
    <source>
        <dbReference type="Pfam" id="PF00999"/>
    </source>
</evidence>
<feature type="transmembrane region" description="Helical" evidence="8">
    <location>
        <begin position="355"/>
        <end position="375"/>
    </location>
</feature>
<dbReference type="AlphaFoldDB" id="A0A6F8YNV3"/>
<feature type="transmembrane region" description="Helical" evidence="8">
    <location>
        <begin position="6"/>
        <end position="25"/>
    </location>
</feature>
<evidence type="ECO:0000256" key="3">
    <source>
        <dbReference type="ARBA" id="ARBA00022448"/>
    </source>
</evidence>
<feature type="compositionally biased region" description="Basic and acidic residues" evidence="7">
    <location>
        <begin position="418"/>
        <end position="432"/>
    </location>
</feature>
<gene>
    <name evidence="10" type="ORF">Psuf_050770</name>
</gene>
<evidence type="ECO:0000313" key="11">
    <source>
        <dbReference type="Proteomes" id="UP000503011"/>
    </source>
</evidence>
<dbReference type="KEGG" id="psuu:Psuf_050770"/>
<evidence type="ECO:0000256" key="6">
    <source>
        <dbReference type="ARBA" id="ARBA00023136"/>
    </source>
</evidence>
<keyword evidence="4 8" id="KW-0812">Transmembrane</keyword>
<dbReference type="Pfam" id="PF00999">
    <property type="entry name" value="Na_H_Exchanger"/>
    <property type="match status" value="1"/>
</dbReference>
<feature type="transmembrane region" description="Helical" evidence="8">
    <location>
        <begin position="150"/>
        <end position="174"/>
    </location>
</feature>
<evidence type="ECO:0000256" key="4">
    <source>
        <dbReference type="ARBA" id="ARBA00022692"/>
    </source>
</evidence>
<comment type="similarity">
    <text evidence="2">Belongs to the monovalent cation:proton antiporter 2 (CPA2) transporter (TC 2.A.37) family.</text>
</comment>
<dbReference type="InterPro" id="IPR038770">
    <property type="entry name" value="Na+/solute_symporter_sf"/>
</dbReference>